<dbReference type="InterPro" id="IPR007048">
    <property type="entry name" value="IraD/Gp25-like"/>
</dbReference>
<organism evidence="2 5">
    <name type="scientific">Yersinia pekkanenii</name>
    <dbReference type="NCBI Taxonomy" id="1288385"/>
    <lineage>
        <taxon>Bacteria</taxon>
        <taxon>Pseudomonadati</taxon>
        <taxon>Pseudomonadota</taxon>
        <taxon>Gammaproteobacteria</taxon>
        <taxon>Enterobacterales</taxon>
        <taxon>Yersiniaceae</taxon>
        <taxon>Yersinia</taxon>
    </lineage>
</organism>
<dbReference type="OrthoDB" id="119583at2"/>
<dbReference type="EMBL" id="CWJL01000004">
    <property type="protein sequence ID" value="CRY65086.1"/>
    <property type="molecule type" value="Genomic_DNA"/>
</dbReference>
<evidence type="ECO:0000313" key="4">
    <source>
        <dbReference type="Proteomes" id="UP000044625"/>
    </source>
</evidence>
<protein>
    <submittedName>
        <fullName evidence="2">Protein ImpF</fullName>
    </submittedName>
</protein>
<evidence type="ECO:0000313" key="5">
    <source>
        <dbReference type="Proteomes" id="UP000045840"/>
    </source>
</evidence>
<dbReference type="PANTHER" id="PTHR38595:SF1">
    <property type="entry name" value="TYPE VI SECRETION SYSTEM COMPONENT TSSE1"/>
    <property type="match status" value="1"/>
</dbReference>
<gene>
    <name evidence="2" type="ORF">ERS008529_02732</name>
    <name evidence="3" type="ORF">ERS137968_01075</name>
</gene>
<dbReference type="RefSeq" id="WP_049613708.1">
    <property type="nucleotide sequence ID" value="NZ_CAWMMU010000004.1"/>
</dbReference>
<dbReference type="Pfam" id="PF04965">
    <property type="entry name" value="GPW_gp25"/>
    <property type="match status" value="1"/>
</dbReference>
<accession>A0A0T9Q7H6</accession>
<keyword evidence="4" id="KW-1185">Reference proteome</keyword>
<reference evidence="5" key="2">
    <citation type="submission" date="2015-03" db="EMBL/GenBank/DDBJ databases">
        <authorList>
            <consortium name="Pathogen Informatics"/>
        </authorList>
    </citation>
    <scope>NUCLEOTIDE SEQUENCE [LARGE SCALE GENOMIC DNA]</scope>
    <source>
        <strain evidence="5">A125KOH2</strain>
    </source>
</reference>
<sequence length="159" mass="18640">MEKKRQFLPALLERLLDDEPKKRLEPHDKFFYDSRTMRKLVQQNIGEILNNTNIDDRLDEQRHQWVAKSVLNYGIAPLVGRHATPHGWTTIERIIREAIIRFEPRVIAESLVVSQMHNARKGIVQFEIGGLIMWDPYPINLCIEGAYDVETNQAELRPR</sequence>
<feature type="domain" description="IraD/Gp25-like" evidence="1">
    <location>
        <begin position="36"/>
        <end position="136"/>
    </location>
</feature>
<evidence type="ECO:0000313" key="3">
    <source>
        <dbReference type="EMBL" id="CRY65086.1"/>
    </source>
</evidence>
<dbReference type="InterPro" id="IPR053176">
    <property type="entry name" value="T6SS_TssE1-like"/>
</dbReference>
<dbReference type="Proteomes" id="UP000044625">
    <property type="component" value="Unassembled WGS sequence"/>
</dbReference>
<reference evidence="3 4" key="1">
    <citation type="submission" date="2015-03" db="EMBL/GenBank/DDBJ databases">
        <authorList>
            <consortium name="Pathogen Informatics"/>
            <person name="Murphy D."/>
        </authorList>
    </citation>
    <scope>NUCLEOTIDE SEQUENCE [LARGE SCALE GENOMIC DNA]</scope>
    <source>
        <strain evidence="4">type strain: CIP110230</strain>
        <strain evidence="3">Type strain: CIP110230</strain>
    </source>
</reference>
<dbReference type="Proteomes" id="UP000045840">
    <property type="component" value="Unassembled WGS sequence"/>
</dbReference>
<proteinExistence type="predicted"/>
<dbReference type="AlphaFoldDB" id="A0A0T9Q7H6"/>
<evidence type="ECO:0000313" key="2">
    <source>
        <dbReference type="EMBL" id="CNH98902.1"/>
    </source>
</evidence>
<name>A0A0T9Q7H6_9GAMM</name>
<reference evidence="2" key="3">
    <citation type="submission" date="2015-03" db="EMBL/GenBank/DDBJ databases">
        <authorList>
            <person name="Murphy D."/>
        </authorList>
    </citation>
    <scope>NUCLEOTIDE SEQUENCE [LARGE SCALE GENOMIC DNA]</scope>
    <source>
        <strain evidence="2">A125KOH2</strain>
    </source>
</reference>
<dbReference type="EMBL" id="CQAZ01000023">
    <property type="protein sequence ID" value="CNH98902.1"/>
    <property type="molecule type" value="Genomic_DNA"/>
</dbReference>
<dbReference type="PANTHER" id="PTHR38595">
    <property type="entry name" value="CYTOPLASMIC PROTEIN-RELATED"/>
    <property type="match status" value="1"/>
</dbReference>
<evidence type="ECO:0000259" key="1">
    <source>
        <dbReference type="Pfam" id="PF04965"/>
    </source>
</evidence>
<dbReference type="SUPFAM" id="SSF160719">
    <property type="entry name" value="gpW/gp25-like"/>
    <property type="match status" value="1"/>
</dbReference>
<dbReference type="STRING" id="1288385.ERS137968_01075"/>